<feature type="non-terminal residue" evidence="1">
    <location>
        <position position="1"/>
    </location>
</feature>
<dbReference type="Proteomes" id="UP001153269">
    <property type="component" value="Unassembled WGS sequence"/>
</dbReference>
<dbReference type="AlphaFoldDB" id="A0A9N7V3E4"/>
<dbReference type="EMBL" id="CADEAL010003453">
    <property type="protein sequence ID" value="CAB1444800.1"/>
    <property type="molecule type" value="Genomic_DNA"/>
</dbReference>
<feature type="non-terminal residue" evidence="1">
    <location>
        <position position="104"/>
    </location>
</feature>
<name>A0A9N7V3E4_PLEPL</name>
<comment type="caution">
    <text evidence="1">The sequence shown here is derived from an EMBL/GenBank/DDBJ whole genome shotgun (WGS) entry which is preliminary data.</text>
</comment>
<accession>A0A9N7V3E4</accession>
<organism evidence="1 2">
    <name type="scientific">Pleuronectes platessa</name>
    <name type="common">European plaice</name>
    <dbReference type="NCBI Taxonomy" id="8262"/>
    <lineage>
        <taxon>Eukaryota</taxon>
        <taxon>Metazoa</taxon>
        <taxon>Chordata</taxon>
        <taxon>Craniata</taxon>
        <taxon>Vertebrata</taxon>
        <taxon>Euteleostomi</taxon>
        <taxon>Actinopterygii</taxon>
        <taxon>Neopterygii</taxon>
        <taxon>Teleostei</taxon>
        <taxon>Neoteleostei</taxon>
        <taxon>Acanthomorphata</taxon>
        <taxon>Carangaria</taxon>
        <taxon>Pleuronectiformes</taxon>
        <taxon>Pleuronectoidei</taxon>
        <taxon>Pleuronectidae</taxon>
        <taxon>Pleuronectes</taxon>
    </lineage>
</organism>
<gene>
    <name evidence="1" type="ORF">PLEPLA_LOCUS32518</name>
</gene>
<protein>
    <submittedName>
        <fullName evidence="1">Uncharacterized protein</fullName>
    </submittedName>
</protein>
<proteinExistence type="predicted"/>
<evidence type="ECO:0000313" key="1">
    <source>
        <dbReference type="EMBL" id="CAB1444800.1"/>
    </source>
</evidence>
<keyword evidence="2" id="KW-1185">Reference proteome</keyword>
<evidence type="ECO:0000313" key="2">
    <source>
        <dbReference type="Proteomes" id="UP001153269"/>
    </source>
</evidence>
<sequence>LLEAGGWGCCAFTRSDHCVAERHSRTTHCNSRLVDFCHPAAFSCFSVCSPEELQLNRRLGAPRSSVPPLWSLLPVPSRAGAAVIADVIATRHHWCYDNNKPSLS</sequence>
<reference evidence="1" key="1">
    <citation type="submission" date="2020-03" db="EMBL/GenBank/DDBJ databases">
        <authorList>
            <person name="Weist P."/>
        </authorList>
    </citation>
    <scope>NUCLEOTIDE SEQUENCE</scope>
</reference>